<dbReference type="RefSeq" id="WP_064601389.1">
    <property type="nucleotide sequence ID" value="NZ_CP134782.1"/>
</dbReference>
<dbReference type="NCBIfam" id="NF007894">
    <property type="entry name" value="PRK10598.1"/>
    <property type="match status" value="1"/>
</dbReference>
<dbReference type="Pfam" id="PF07273">
    <property type="entry name" value="DUF1439"/>
    <property type="match status" value="1"/>
</dbReference>
<evidence type="ECO:0000256" key="1">
    <source>
        <dbReference type="SAM" id="SignalP"/>
    </source>
</evidence>
<dbReference type="PROSITE" id="PS51257">
    <property type="entry name" value="PROKAR_LIPOPROTEIN"/>
    <property type="match status" value="1"/>
</dbReference>
<comment type="caution">
    <text evidence="2">The sequence shown here is derived from an EMBL/GenBank/DDBJ whole genome shotgun (WGS) entry which is preliminary data.</text>
</comment>
<accession>A0A1B7KY87</accession>
<evidence type="ECO:0000313" key="2">
    <source>
        <dbReference type="EMBL" id="OAT75014.1"/>
    </source>
</evidence>
<evidence type="ECO:0008006" key="4">
    <source>
        <dbReference type="Google" id="ProtNLM"/>
    </source>
</evidence>
<keyword evidence="1" id="KW-0732">Signal</keyword>
<feature type="signal peptide" evidence="1">
    <location>
        <begin position="1"/>
        <end position="18"/>
    </location>
</feature>
<proteinExistence type="predicted"/>
<evidence type="ECO:0000313" key="3">
    <source>
        <dbReference type="Proteomes" id="UP000078225"/>
    </source>
</evidence>
<dbReference type="OrthoDB" id="5688063at2"/>
<dbReference type="EMBL" id="LYRP01000050">
    <property type="protein sequence ID" value="OAT75014.1"/>
    <property type="molecule type" value="Genomic_DNA"/>
</dbReference>
<keyword evidence="3" id="KW-1185">Reference proteome</keyword>
<dbReference type="Gene3D" id="3.15.10.40">
    <property type="entry name" value="Uncharacterised protein PF07273, DUF1439"/>
    <property type="match status" value="1"/>
</dbReference>
<dbReference type="STRING" id="1691903.A9B99_17685"/>
<reference evidence="3" key="1">
    <citation type="submission" date="2016-05" db="EMBL/GenBank/DDBJ databases">
        <authorList>
            <person name="Behera P."/>
            <person name="Vaishampayan P."/>
            <person name="Singh N."/>
            <person name="Raina V."/>
            <person name="Suar M."/>
            <person name="Pattnaik A."/>
            <person name="Rastogi G."/>
        </authorList>
    </citation>
    <scope>NUCLEOTIDE SEQUENCE [LARGE SCALE GENOMIC DNA]</scope>
    <source>
        <strain evidence="3">MP23</strain>
    </source>
</reference>
<protein>
    <recommendedName>
        <fullName evidence="4">Lipoprotein</fullName>
    </recommendedName>
</protein>
<dbReference type="InterPro" id="IPR010835">
    <property type="entry name" value="DUF1439"/>
</dbReference>
<dbReference type="AlphaFoldDB" id="A0A1B7KY87"/>
<gene>
    <name evidence="2" type="ORF">A9B99_17685</name>
</gene>
<name>A0A1B7KY87_9ENTR</name>
<organism evidence="2 3">
    <name type="scientific">Mangrovibacter phragmitis</name>
    <dbReference type="NCBI Taxonomy" id="1691903"/>
    <lineage>
        <taxon>Bacteria</taxon>
        <taxon>Pseudomonadati</taxon>
        <taxon>Pseudomonadota</taxon>
        <taxon>Gammaproteobacteria</taxon>
        <taxon>Enterobacterales</taxon>
        <taxon>Enterobacteriaceae</taxon>
        <taxon>Mangrovibacter</taxon>
    </lineage>
</organism>
<feature type="chain" id="PRO_5008596502" description="Lipoprotein" evidence="1">
    <location>
        <begin position="19"/>
        <end position="185"/>
    </location>
</feature>
<sequence>MKKVFLGMVVFCTYLLVACNQLTQYTITEQEVNQALAKHDQYNKTIGLPGVADAHIVLSNLQTQIGREEPGKVKLTGDADIKLTSIFGNQQALMKLTLKATPSFNAEQGAIYLKDLEVTDTDVQPQKMQTVLQTLNPYLNDSLRAWFATHPAYILKDDRSNGEKLAKKYAKGIEVKPGEIVIPLL</sequence>
<dbReference type="Proteomes" id="UP000078225">
    <property type="component" value="Unassembled WGS sequence"/>
</dbReference>